<dbReference type="InterPro" id="IPR003774">
    <property type="entry name" value="AlgH-like"/>
</dbReference>
<name>A0A918XU68_9PROT</name>
<dbReference type="EMBL" id="BMZS01000009">
    <property type="protein sequence ID" value="GHD56556.1"/>
    <property type="molecule type" value="Genomic_DNA"/>
</dbReference>
<dbReference type="Gene3D" id="3.40.1740.10">
    <property type="entry name" value="VC0467-like"/>
    <property type="match status" value="1"/>
</dbReference>
<gene>
    <name evidence="3" type="ORF">GCM10017083_36710</name>
</gene>
<comment type="similarity">
    <text evidence="1 2">Belongs to the UPF0301 (AlgH) family.</text>
</comment>
<evidence type="ECO:0000313" key="4">
    <source>
        <dbReference type="Proteomes" id="UP000630353"/>
    </source>
</evidence>
<accession>A0A918XU68</accession>
<comment type="caution">
    <text evidence="3">The sequence shown here is derived from an EMBL/GenBank/DDBJ whole genome shotgun (WGS) entry which is preliminary data.</text>
</comment>
<evidence type="ECO:0000256" key="1">
    <source>
        <dbReference type="ARBA" id="ARBA00009600"/>
    </source>
</evidence>
<dbReference type="NCBIfam" id="NF001268">
    <property type="entry name" value="PRK00228.1-4"/>
    <property type="match status" value="1"/>
</dbReference>
<evidence type="ECO:0000256" key="2">
    <source>
        <dbReference type="HAMAP-Rule" id="MF_00758"/>
    </source>
</evidence>
<dbReference type="HAMAP" id="MF_00758">
    <property type="entry name" value="UPF0301"/>
    <property type="match status" value="1"/>
</dbReference>
<dbReference type="SUPFAM" id="SSF143456">
    <property type="entry name" value="VC0467-like"/>
    <property type="match status" value="1"/>
</dbReference>
<organism evidence="3 4">
    <name type="scientific">Thalassobaculum fulvum</name>
    <dbReference type="NCBI Taxonomy" id="1633335"/>
    <lineage>
        <taxon>Bacteria</taxon>
        <taxon>Pseudomonadati</taxon>
        <taxon>Pseudomonadota</taxon>
        <taxon>Alphaproteobacteria</taxon>
        <taxon>Rhodospirillales</taxon>
        <taxon>Thalassobaculaceae</taxon>
        <taxon>Thalassobaculum</taxon>
    </lineage>
</organism>
<dbReference type="Proteomes" id="UP000630353">
    <property type="component" value="Unassembled WGS sequence"/>
</dbReference>
<dbReference type="AlphaFoldDB" id="A0A918XU68"/>
<proteinExistence type="inferred from homology"/>
<evidence type="ECO:0000313" key="3">
    <source>
        <dbReference type="EMBL" id="GHD56556.1"/>
    </source>
</evidence>
<protein>
    <recommendedName>
        <fullName evidence="2">UPF0301 protein GCM10017083_36710</fullName>
    </recommendedName>
</protein>
<reference evidence="3" key="2">
    <citation type="submission" date="2020-09" db="EMBL/GenBank/DDBJ databases">
        <authorList>
            <person name="Sun Q."/>
            <person name="Kim S."/>
        </authorList>
    </citation>
    <scope>NUCLEOTIDE SEQUENCE</scope>
    <source>
        <strain evidence="3">KCTC 42651</strain>
    </source>
</reference>
<dbReference type="PANTHER" id="PTHR30327">
    <property type="entry name" value="UNCHARACTERIZED PROTEIN YQGE"/>
    <property type="match status" value="1"/>
</dbReference>
<keyword evidence="4" id="KW-1185">Reference proteome</keyword>
<dbReference type="PANTHER" id="PTHR30327:SF1">
    <property type="entry name" value="UPF0301 PROTEIN YQGE"/>
    <property type="match status" value="1"/>
</dbReference>
<reference evidence="3" key="1">
    <citation type="journal article" date="2014" name="Int. J. Syst. Evol. Microbiol.">
        <title>Complete genome sequence of Corynebacterium casei LMG S-19264T (=DSM 44701T), isolated from a smear-ripened cheese.</title>
        <authorList>
            <consortium name="US DOE Joint Genome Institute (JGI-PGF)"/>
            <person name="Walter F."/>
            <person name="Albersmeier A."/>
            <person name="Kalinowski J."/>
            <person name="Ruckert C."/>
        </authorList>
    </citation>
    <scope>NUCLEOTIDE SEQUENCE</scope>
    <source>
        <strain evidence="3">KCTC 42651</strain>
    </source>
</reference>
<dbReference type="GO" id="GO:0005829">
    <property type="term" value="C:cytosol"/>
    <property type="evidence" value="ECO:0007669"/>
    <property type="project" value="TreeGrafter"/>
</dbReference>
<dbReference type="Pfam" id="PF02622">
    <property type="entry name" value="DUF179"/>
    <property type="match status" value="1"/>
</dbReference>
<sequence>MDDVSSDSGDGYLAGQILIAMPSMSDPRFARTVIYVCAHNADGAMGLVLNRLISSITFKDLLEELKVEDLPSGEAASPAIHFGGPVETGRGFVLHSADYVGPDSMPLAGAFALTATVDILKAIAVGEGPQQHLLALGYAGWGPGQLDGELQENAWLSVEADPELVFDGGAEDKWERALAKLGISASLLSSDAGHA</sequence>